<dbReference type="InParanoid" id="A0A3N4K9B2"/>
<accession>A0A3N4K9B2</accession>
<dbReference type="InterPro" id="IPR036397">
    <property type="entry name" value="RNaseH_sf"/>
</dbReference>
<evidence type="ECO:0000313" key="1">
    <source>
        <dbReference type="EMBL" id="RPB07107.1"/>
    </source>
</evidence>
<dbReference type="GO" id="GO:0003676">
    <property type="term" value="F:nucleic acid binding"/>
    <property type="evidence" value="ECO:0007669"/>
    <property type="project" value="InterPro"/>
</dbReference>
<dbReference type="AlphaFoldDB" id="A0A3N4K9B2"/>
<dbReference type="EMBL" id="ML119195">
    <property type="protein sequence ID" value="RPB07107.1"/>
    <property type="molecule type" value="Genomic_DNA"/>
</dbReference>
<gene>
    <name evidence="1" type="ORF">P167DRAFT_496230</name>
</gene>
<feature type="non-terminal residue" evidence="1">
    <location>
        <position position="1"/>
    </location>
</feature>
<evidence type="ECO:0000313" key="2">
    <source>
        <dbReference type="Proteomes" id="UP000277580"/>
    </source>
</evidence>
<reference evidence="1 2" key="1">
    <citation type="journal article" date="2018" name="Nat. Ecol. Evol.">
        <title>Pezizomycetes genomes reveal the molecular basis of ectomycorrhizal truffle lifestyle.</title>
        <authorList>
            <person name="Murat C."/>
            <person name="Payen T."/>
            <person name="Noel B."/>
            <person name="Kuo A."/>
            <person name="Morin E."/>
            <person name="Chen J."/>
            <person name="Kohler A."/>
            <person name="Krizsan K."/>
            <person name="Balestrini R."/>
            <person name="Da Silva C."/>
            <person name="Montanini B."/>
            <person name="Hainaut M."/>
            <person name="Levati E."/>
            <person name="Barry K.W."/>
            <person name="Belfiori B."/>
            <person name="Cichocki N."/>
            <person name="Clum A."/>
            <person name="Dockter R.B."/>
            <person name="Fauchery L."/>
            <person name="Guy J."/>
            <person name="Iotti M."/>
            <person name="Le Tacon F."/>
            <person name="Lindquist E.A."/>
            <person name="Lipzen A."/>
            <person name="Malagnac F."/>
            <person name="Mello A."/>
            <person name="Molinier V."/>
            <person name="Miyauchi S."/>
            <person name="Poulain J."/>
            <person name="Riccioni C."/>
            <person name="Rubini A."/>
            <person name="Sitrit Y."/>
            <person name="Splivallo R."/>
            <person name="Traeger S."/>
            <person name="Wang M."/>
            <person name="Zifcakova L."/>
            <person name="Wipf D."/>
            <person name="Zambonelli A."/>
            <person name="Paolocci F."/>
            <person name="Nowrousian M."/>
            <person name="Ottonello S."/>
            <person name="Baldrian P."/>
            <person name="Spatafora J.W."/>
            <person name="Henrissat B."/>
            <person name="Nagy L.G."/>
            <person name="Aury J.M."/>
            <person name="Wincker P."/>
            <person name="Grigoriev I.V."/>
            <person name="Bonfante P."/>
            <person name="Martin F.M."/>
        </authorList>
    </citation>
    <scope>NUCLEOTIDE SEQUENCE [LARGE SCALE GENOMIC DNA]</scope>
    <source>
        <strain evidence="1 2">CCBAS932</strain>
    </source>
</reference>
<organism evidence="1 2">
    <name type="scientific">Morchella conica CCBAS932</name>
    <dbReference type="NCBI Taxonomy" id="1392247"/>
    <lineage>
        <taxon>Eukaryota</taxon>
        <taxon>Fungi</taxon>
        <taxon>Dikarya</taxon>
        <taxon>Ascomycota</taxon>
        <taxon>Pezizomycotina</taxon>
        <taxon>Pezizomycetes</taxon>
        <taxon>Pezizales</taxon>
        <taxon>Morchellaceae</taxon>
        <taxon>Morchella</taxon>
    </lineage>
</organism>
<keyword evidence="2" id="KW-1185">Reference proteome</keyword>
<evidence type="ECO:0008006" key="3">
    <source>
        <dbReference type="Google" id="ProtNLM"/>
    </source>
</evidence>
<dbReference type="STRING" id="1392247.A0A3N4K9B2"/>
<dbReference type="Gene3D" id="3.30.420.10">
    <property type="entry name" value="Ribonuclease H-like superfamily/Ribonuclease H"/>
    <property type="match status" value="1"/>
</dbReference>
<name>A0A3N4K9B2_9PEZI</name>
<dbReference type="Proteomes" id="UP000277580">
    <property type="component" value="Unassembled WGS sequence"/>
</dbReference>
<proteinExistence type="predicted"/>
<protein>
    <recommendedName>
        <fullName evidence="3">Tc1-like transposase DDE domain-containing protein</fullName>
    </recommendedName>
</protein>
<sequence>WPAQLPDLNPIENLWRKMKYRIGQRNPSITKKDQLIKALQEECDRFTPDDFRRLIESMPRRVIECIKRKGVSTHY</sequence>
<dbReference type="OrthoDB" id="5410741at2759"/>